<comment type="caution">
    <text evidence="10">The sequence shown here is derived from an EMBL/GenBank/DDBJ whole genome shotgun (WGS) entry which is preliminary data.</text>
</comment>
<reference evidence="11" key="1">
    <citation type="journal article" date="2019" name="Int. J. Syst. Evol. Microbiol.">
        <title>The Global Catalogue of Microorganisms (GCM) 10K type strain sequencing project: providing services to taxonomists for standard genome sequencing and annotation.</title>
        <authorList>
            <consortium name="The Broad Institute Genomics Platform"/>
            <consortium name="The Broad Institute Genome Sequencing Center for Infectious Disease"/>
            <person name="Wu L."/>
            <person name="Ma J."/>
        </authorList>
    </citation>
    <scope>NUCLEOTIDE SEQUENCE [LARGE SCALE GENOMIC DNA]</scope>
    <source>
        <strain evidence="11">TBRC 1276</strain>
    </source>
</reference>
<keyword evidence="6 9" id="KW-1133">Transmembrane helix</keyword>
<feature type="transmembrane region" description="Helical" evidence="9">
    <location>
        <begin position="34"/>
        <end position="53"/>
    </location>
</feature>
<evidence type="ECO:0000256" key="4">
    <source>
        <dbReference type="ARBA" id="ARBA00022692"/>
    </source>
</evidence>
<feature type="transmembrane region" description="Helical" evidence="9">
    <location>
        <begin position="189"/>
        <end position="209"/>
    </location>
</feature>
<evidence type="ECO:0000313" key="10">
    <source>
        <dbReference type="EMBL" id="MFC4006982.1"/>
    </source>
</evidence>
<protein>
    <submittedName>
        <fullName evidence="10">Branched-chain amino acid ABC transporter permease</fullName>
    </submittedName>
</protein>
<evidence type="ECO:0000256" key="6">
    <source>
        <dbReference type="ARBA" id="ARBA00022989"/>
    </source>
</evidence>
<evidence type="ECO:0000256" key="8">
    <source>
        <dbReference type="ARBA" id="ARBA00037998"/>
    </source>
</evidence>
<feature type="transmembrane region" description="Helical" evidence="9">
    <location>
        <begin position="59"/>
        <end position="83"/>
    </location>
</feature>
<evidence type="ECO:0000256" key="3">
    <source>
        <dbReference type="ARBA" id="ARBA00022475"/>
    </source>
</evidence>
<keyword evidence="5" id="KW-0029">Amino-acid transport</keyword>
<keyword evidence="2" id="KW-0813">Transport</keyword>
<evidence type="ECO:0000256" key="7">
    <source>
        <dbReference type="ARBA" id="ARBA00023136"/>
    </source>
</evidence>
<name>A0ABV8G2U0_9ACTN</name>
<proteinExistence type="inferred from homology"/>
<feature type="transmembrane region" description="Helical" evidence="9">
    <location>
        <begin position="95"/>
        <end position="118"/>
    </location>
</feature>
<dbReference type="Pfam" id="PF02653">
    <property type="entry name" value="BPD_transp_2"/>
    <property type="match status" value="1"/>
</dbReference>
<keyword evidence="3" id="KW-1003">Cell membrane</keyword>
<evidence type="ECO:0000256" key="5">
    <source>
        <dbReference type="ARBA" id="ARBA00022970"/>
    </source>
</evidence>
<dbReference type="InterPro" id="IPR052157">
    <property type="entry name" value="BCAA_transport_permease"/>
</dbReference>
<sequence length="297" mass="31565">MDLLIARIFDGIATGSLYATIALALVVIYKSTALINFAQGEMAMIGAFLVYLLSVEHGWNVYLSLLVVMALSALGGVAVHRLVVSRFDPREHLPLVLATLGLLLTLNALAGIVWGHHSRRLPQIFPSGNLLTYGSASLRWYTVGVLAVSLIVLTALSLFLRHSRIGLSFRAVATTLDSARLVGIQVNRVIALAWALAAAMGTLAATLYVSDPLRHLDPNIMDRVLIFAAAAAVLGGLDSLWGSLAGGLLLGLTESLVAGYVPWIPPELGVCVALGTLLLALLWRPSGLFGSRVTVRV</sequence>
<feature type="transmembrane region" description="Helical" evidence="9">
    <location>
        <begin position="6"/>
        <end position="27"/>
    </location>
</feature>
<keyword evidence="11" id="KW-1185">Reference proteome</keyword>
<evidence type="ECO:0000313" key="11">
    <source>
        <dbReference type="Proteomes" id="UP001595851"/>
    </source>
</evidence>
<dbReference type="InterPro" id="IPR001851">
    <property type="entry name" value="ABC_transp_permease"/>
</dbReference>
<comment type="similarity">
    <text evidence="8">Belongs to the binding-protein-dependent transport system permease family. LivHM subfamily.</text>
</comment>
<evidence type="ECO:0000256" key="9">
    <source>
        <dbReference type="SAM" id="Phobius"/>
    </source>
</evidence>
<feature type="transmembrane region" description="Helical" evidence="9">
    <location>
        <begin position="138"/>
        <end position="160"/>
    </location>
</feature>
<feature type="transmembrane region" description="Helical" evidence="9">
    <location>
        <begin position="224"/>
        <end position="252"/>
    </location>
</feature>
<dbReference type="PANTHER" id="PTHR11795:SF451">
    <property type="entry name" value="ABC TRANSPORTER PERMEASE PROTEIN"/>
    <property type="match status" value="1"/>
</dbReference>
<dbReference type="Proteomes" id="UP001595851">
    <property type="component" value="Unassembled WGS sequence"/>
</dbReference>
<dbReference type="CDD" id="cd06582">
    <property type="entry name" value="TM_PBP1_LivH_like"/>
    <property type="match status" value="1"/>
</dbReference>
<organism evidence="10 11">
    <name type="scientific">Nonomuraea purpurea</name>
    <dbReference type="NCBI Taxonomy" id="1849276"/>
    <lineage>
        <taxon>Bacteria</taxon>
        <taxon>Bacillati</taxon>
        <taxon>Actinomycetota</taxon>
        <taxon>Actinomycetes</taxon>
        <taxon>Streptosporangiales</taxon>
        <taxon>Streptosporangiaceae</taxon>
        <taxon>Nonomuraea</taxon>
    </lineage>
</organism>
<feature type="transmembrane region" description="Helical" evidence="9">
    <location>
        <begin position="264"/>
        <end position="283"/>
    </location>
</feature>
<dbReference type="RefSeq" id="WP_379527129.1">
    <property type="nucleotide sequence ID" value="NZ_JBHSBI010000003.1"/>
</dbReference>
<dbReference type="PANTHER" id="PTHR11795">
    <property type="entry name" value="BRANCHED-CHAIN AMINO ACID TRANSPORT SYSTEM PERMEASE PROTEIN LIVH"/>
    <property type="match status" value="1"/>
</dbReference>
<dbReference type="EMBL" id="JBHSBI010000003">
    <property type="protein sequence ID" value="MFC4006982.1"/>
    <property type="molecule type" value="Genomic_DNA"/>
</dbReference>
<comment type="subcellular location">
    <subcellularLocation>
        <location evidence="1">Cell membrane</location>
        <topology evidence="1">Multi-pass membrane protein</topology>
    </subcellularLocation>
</comment>
<evidence type="ECO:0000256" key="1">
    <source>
        <dbReference type="ARBA" id="ARBA00004651"/>
    </source>
</evidence>
<keyword evidence="7 9" id="KW-0472">Membrane</keyword>
<accession>A0ABV8G2U0</accession>
<gene>
    <name evidence="10" type="ORF">ACFOY2_07110</name>
</gene>
<keyword evidence="4 9" id="KW-0812">Transmembrane</keyword>
<evidence type="ECO:0000256" key="2">
    <source>
        <dbReference type="ARBA" id="ARBA00022448"/>
    </source>
</evidence>